<feature type="region of interest" description="Disordered" evidence="1">
    <location>
        <begin position="42"/>
        <end position="70"/>
    </location>
</feature>
<accession>A0A8X6P0M1</accession>
<dbReference type="AlphaFoldDB" id="A0A8X6P0M1"/>
<name>A0A8X6P0M1_NEPPI</name>
<feature type="compositionally biased region" description="Basic residues" evidence="1">
    <location>
        <begin position="43"/>
        <end position="59"/>
    </location>
</feature>
<sequence length="98" mass="11274">MATERDITLSLTPAEIITVHPTQTKQTISGHSNSLGAIGLQTKIKHPHTSPLRERRRGHSDKGKERYPFSRFRWGTAEPHKLRKRVKFDNCERTTDDI</sequence>
<organism evidence="2 3">
    <name type="scientific">Nephila pilipes</name>
    <name type="common">Giant wood spider</name>
    <name type="synonym">Nephila maculata</name>
    <dbReference type="NCBI Taxonomy" id="299642"/>
    <lineage>
        <taxon>Eukaryota</taxon>
        <taxon>Metazoa</taxon>
        <taxon>Ecdysozoa</taxon>
        <taxon>Arthropoda</taxon>
        <taxon>Chelicerata</taxon>
        <taxon>Arachnida</taxon>
        <taxon>Araneae</taxon>
        <taxon>Araneomorphae</taxon>
        <taxon>Entelegynae</taxon>
        <taxon>Araneoidea</taxon>
        <taxon>Nephilidae</taxon>
        <taxon>Nephila</taxon>
    </lineage>
</organism>
<gene>
    <name evidence="2" type="ORF">NPIL_518351</name>
</gene>
<evidence type="ECO:0000256" key="1">
    <source>
        <dbReference type="SAM" id="MobiDB-lite"/>
    </source>
</evidence>
<dbReference type="Proteomes" id="UP000887013">
    <property type="component" value="Unassembled WGS sequence"/>
</dbReference>
<dbReference type="EMBL" id="BMAW01063589">
    <property type="protein sequence ID" value="GFT40984.1"/>
    <property type="molecule type" value="Genomic_DNA"/>
</dbReference>
<keyword evidence="3" id="KW-1185">Reference proteome</keyword>
<reference evidence="2" key="1">
    <citation type="submission" date="2020-08" db="EMBL/GenBank/DDBJ databases">
        <title>Multicomponent nature underlies the extraordinary mechanical properties of spider dragline silk.</title>
        <authorList>
            <person name="Kono N."/>
            <person name="Nakamura H."/>
            <person name="Mori M."/>
            <person name="Yoshida Y."/>
            <person name="Ohtoshi R."/>
            <person name="Malay A.D."/>
            <person name="Moran D.A.P."/>
            <person name="Tomita M."/>
            <person name="Numata K."/>
            <person name="Arakawa K."/>
        </authorList>
    </citation>
    <scope>NUCLEOTIDE SEQUENCE</scope>
</reference>
<evidence type="ECO:0000313" key="2">
    <source>
        <dbReference type="EMBL" id="GFT40984.1"/>
    </source>
</evidence>
<protein>
    <submittedName>
        <fullName evidence="2">Uncharacterized protein</fullName>
    </submittedName>
</protein>
<proteinExistence type="predicted"/>
<evidence type="ECO:0000313" key="3">
    <source>
        <dbReference type="Proteomes" id="UP000887013"/>
    </source>
</evidence>
<comment type="caution">
    <text evidence="2">The sequence shown here is derived from an EMBL/GenBank/DDBJ whole genome shotgun (WGS) entry which is preliminary data.</text>
</comment>